<dbReference type="EC" id="2.7.1.26" evidence="1"/>
<sequence length="123" mass="14425">MFLTIKGKVKAGKRRGRKLGFPTINIPVPKKIKKKDWGIYFSLVRIGDKIYPGVTHLGPVKTFSLRPATCETHLLAVRHNLYHRLVEKRLIFRFREVERFPSIRQLKKQIKKDIKAARKFFGL</sequence>
<comment type="catalytic activity">
    <reaction evidence="7">
        <text>riboflavin + ATP = FMN + ADP + H(+)</text>
        <dbReference type="Rhea" id="RHEA:14357"/>
        <dbReference type="ChEBI" id="CHEBI:15378"/>
        <dbReference type="ChEBI" id="CHEBI:30616"/>
        <dbReference type="ChEBI" id="CHEBI:57986"/>
        <dbReference type="ChEBI" id="CHEBI:58210"/>
        <dbReference type="ChEBI" id="CHEBI:456216"/>
        <dbReference type="EC" id="2.7.1.26"/>
    </reaction>
</comment>
<dbReference type="Proteomes" id="UP000178930">
    <property type="component" value="Unassembled WGS sequence"/>
</dbReference>
<dbReference type="Pfam" id="PF01687">
    <property type="entry name" value="Flavokinase"/>
    <property type="match status" value="1"/>
</dbReference>
<keyword evidence="2" id="KW-0285">Flavoprotein</keyword>
<dbReference type="PANTHER" id="PTHR22749:SF6">
    <property type="entry name" value="RIBOFLAVIN KINASE"/>
    <property type="match status" value="1"/>
</dbReference>
<evidence type="ECO:0000256" key="1">
    <source>
        <dbReference type="ARBA" id="ARBA00012105"/>
    </source>
</evidence>
<dbReference type="Gene3D" id="2.40.30.30">
    <property type="entry name" value="Riboflavin kinase-like"/>
    <property type="match status" value="1"/>
</dbReference>
<evidence type="ECO:0000259" key="8">
    <source>
        <dbReference type="SMART" id="SM00904"/>
    </source>
</evidence>
<dbReference type="GO" id="GO:0009398">
    <property type="term" value="P:FMN biosynthetic process"/>
    <property type="evidence" value="ECO:0007669"/>
    <property type="project" value="TreeGrafter"/>
</dbReference>
<reference evidence="9 10" key="1">
    <citation type="journal article" date="2016" name="Nat. Commun.">
        <title>Thousands of microbial genomes shed light on interconnected biogeochemical processes in an aquifer system.</title>
        <authorList>
            <person name="Anantharaman K."/>
            <person name="Brown C.T."/>
            <person name="Hug L.A."/>
            <person name="Sharon I."/>
            <person name="Castelle C.J."/>
            <person name="Probst A.J."/>
            <person name="Thomas B.C."/>
            <person name="Singh A."/>
            <person name="Wilkins M.J."/>
            <person name="Karaoz U."/>
            <person name="Brodie E.L."/>
            <person name="Williams K.H."/>
            <person name="Hubbard S.S."/>
            <person name="Banfield J.F."/>
        </authorList>
    </citation>
    <scope>NUCLEOTIDE SEQUENCE [LARGE SCALE GENOMIC DNA]</scope>
</reference>
<dbReference type="AlphaFoldDB" id="A0A1G1XYY3"/>
<evidence type="ECO:0000256" key="2">
    <source>
        <dbReference type="ARBA" id="ARBA00022630"/>
    </source>
</evidence>
<keyword evidence="3" id="KW-0288">FMN</keyword>
<dbReference type="GO" id="GO:0005524">
    <property type="term" value="F:ATP binding"/>
    <property type="evidence" value="ECO:0007669"/>
    <property type="project" value="UniProtKB-KW"/>
</dbReference>
<evidence type="ECO:0000256" key="4">
    <source>
        <dbReference type="ARBA" id="ARBA00022679"/>
    </source>
</evidence>
<feature type="domain" description="Riboflavin kinase" evidence="8">
    <location>
        <begin position="2"/>
        <end position="122"/>
    </location>
</feature>
<organism evidence="9 10">
    <name type="scientific">Candidatus Buchananbacteria bacterium RIFCSPHIGHO2_01_FULL_39_14</name>
    <dbReference type="NCBI Taxonomy" id="1797532"/>
    <lineage>
        <taxon>Bacteria</taxon>
        <taxon>Candidatus Buchananiibacteriota</taxon>
    </lineage>
</organism>
<dbReference type="InterPro" id="IPR023465">
    <property type="entry name" value="Riboflavin_kinase_dom_sf"/>
</dbReference>
<dbReference type="InterPro" id="IPR015865">
    <property type="entry name" value="Riboflavin_kinase_bac/euk"/>
</dbReference>
<accession>A0A1G1XYY3</accession>
<comment type="caution">
    <text evidence="9">The sequence shown here is derived from an EMBL/GenBank/DDBJ whole genome shotgun (WGS) entry which is preliminary data.</text>
</comment>
<name>A0A1G1XYY3_9BACT</name>
<evidence type="ECO:0000313" key="9">
    <source>
        <dbReference type="EMBL" id="OGY45144.1"/>
    </source>
</evidence>
<evidence type="ECO:0000256" key="5">
    <source>
        <dbReference type="ARBA" id="ARBA00022741"/>
    </source>
</evidence>
<dbReference type="PANTHER" id="PTHR22749">
    <property type="entry name" value="RIBOFLAVIN KINASE/FMN ADENYLYLTRANSFERASE"/>
    <property type="match status" value="1"/>
</dbReference>
<gene>
    <name evidence="9" type="ORF">A2729_00105</name>
</gene>
<evidence type="ECO:0000313" key="10">
    <source>
        <dbReference type="Proteomes" id="UP000178930"/>
    </source>
</evidence>
<protein>
    <recommendedName>
        <fullName evidence="1">riboflavin kinase</fullName>
        <ecNumber evidence="1">2.7.1.26</ecNumber>
    </recommendedName>
</protein>
<dbReference type="SMART" id="SM00904">
    <property type="entry name" value="Flavokinase"/>
    <property type="match status" value="1"/>
</dbReference>
<evidence type="ECO:0000256" key="6">
    <source>
        <dbReference type="ARBA" id="ARBA00022840"/>
    </source>
</evidence>
<keyword evidence="4" id="KW-0808">Transferase</keyword>
<keyword evidence="5" id="KW-0547">Nucleotide-binding</keyword>
<dbReference type="InterPro" id="IPR023468">
    <property type="entry name" value="Riboflavin_kinase"/>
</dbReference>
<dbReference type="EMBL" id="MHIB01000004">
    <property type="protein sequence ID" value="OGY45144.1"/>
    <property type="molecule type" value="Genomic_DNA"/>
</dbReference>
<dbReference type="GO" id="GO:0009231">
    <property type="term" value="P:riboflavin biosynthetic process"/>
    <property type="evidence" value="ECO:0007669"/>
    <property type="project" value="InterPro"/>
</dbReference>
<evidence type="ECO:0000256" key="7">
    <source>
        <dbReference type="ARBA" id="ARBA00047880"/>
    </source>
</evidence>
<dbReference type="STRING" id="1797532.A2729_00105"/>
<dbReference type="SUPFAM" id="SSF82114">
    <property type="entry name" value="Riboflavin kinase-like"/>
    <property type="match status" value="1"/>
</dbReference>
<proteinExistence type="predicted"/>
<dbReference type="GO" id="GO:0008531">
    <property type="term" value="F:riboflavin kinase activity"/>
    <property type="evidence" value="ECO:0007669"/>
    <property type="project" value="UniProtKB-EC"/>
</dbReference>
<evidence type="ECO:0000256" key="3">
    <source>
        <dbReference type="ARBA" id="ARBA00022643"/>
    </source>
</evidence>
<keyword evidence="6" id="KW-0067">ATP-binding</keyword>